<dbReference type="AlphaFoldDB" id="A0A7W9J0J9"/>
<comment type="caution">
    <text evidence="1">The sequence shown here is derived from an EMBL/GenBank/DDBJ whole genome shotgun (WGS) entry which is preliminary data.</text>
</comment>
<dbReference type="EMBL" id="JACHMY010000001">
    <property type="protein sequence ID" value="MBB5833437.1"/>
    <property type="molecule type" value="Genomic_DNA"/>
</dbReference>
<dbReference type="RefSeq" id="WP_184793325.1">
    <property type="nucleotide sequence ID" value="NZ_JACHMY010000001.1"/>
</dbReference>
<sequence>MSDYAQGLIEETGDFRVRVVYDESQSEFPDFVQSAVISMNDRYLSYNDTRGLGALVRREWSERLRDFDVIDRWLKIFHGVRAVSQVDTRDATYLVLLTEDARWYYGTPEDRVQECADGDAETFMQWAEGDIYGYVVEERATWRREGGDEETMETWEEVDSLWDLYGHDYASTEAREALTSWAGDAAAA</sequence>
<reference evidence="1 2" key="1">
    <citation type="submission" date="2020-08" db="EMBL/GenBank/DDBJ databases">
        <title>Sequencing the genomes of 1000 actinobacteria strains.</title>
        <authorList>
            <person name="Klenk H.-P."/>
        </authorList>
    </citation>
    <scope>NUCLEOTIDE SEQUENCE [LARGE SCALE GENOMIC DNA]</scope>
    <source>
        <strain evidence="1 2">DSM 28967</strain>
    </source>
</reference>
<evidence type="ECO:0000313" key="2">
    <source>
        <dbReference type="Proteomes" id="UP000549971"/>
    </source>
</evidence>
<organism evidence="1 2">
    <name type="scientific">Kribbella italica</name>
    <dbReference type="NCBI Taxonomy" id="1540520"/>
    <lineage>
        <taxon>Bacteria</taxon>
        <taxon>Bacillati</taxon>
        <taxon>Actinomycetota</taxon>
        <taxon>Actinomycetes</taxon>
        <taxon>Propionibacteriales</taxon>
        <taxon>Kribbellaceae</taxon>
        <taxon>Kribbella</taxon>
    </lineage>
</organism>
<name>A0A7W9J0J9_9ACTN</name>
<protein>
    <submittedName>
        <fullName evidence="1">Uncharacterized protein</fullName>
    </submittedName>
</protein>
<evidence type="ECO:0000313" key="1">
    <source>
        <dbReference type="EMBL" id="MBB5833437.1"/>
    </source>
</evidence>
<dbReference type="Proteomes" id="UP000549971">
    <property type="component" value="Unassembled WGS sequence"/>
</dbReference>
<proteinExistence type="predicted"/>
<accession>A0A7W9J0J9</accession>
<gene>
    <name evidence="1" type="ORF">HDA39_000171</name>
</gene>
<keyword evidence="2" id="KW-1185">Reference proteome</keyword>